<evidence type="ECO:0000259" key="1">
    <source>
        <dbReference type="Pfam" id="PF12697"/>
    </source>
</evidence>
<feature type="domain" description="AB hydrolase-1" evidence="1">
    <location>
        <begin position="42"/>
        <end position="257"/>
    </location>
</feature>
<dbReference type="SUPFAM" id="SSF53474">
    <property type="entry name" value="alpha/beta-Hydrolases"/>
    <property type="match status" value="1"/>
</dbReference>
<proteinExistence type="predicted"/>
<keyword evidence="2" id="KW-0378">Hydrolase</keyword>
<dbReference type="PRINTS" id="PR00111">
    <property type="entry name" value="ABHYDROLASE"/>
</dbReference>
<accession>A0ABS5J569</accession>
<dbReference type="RefSeq" id="WP_211975504.1">
    <property type="nucleotide sequence ID" value="NZ_CBFHAM010000008.1"/>
</dbReference>
<dbReference type="EMBL" id="JAGTXB010000014">
    <property type="protein sequence ID" value="MBS0030364.1"/>
    <property type="molecule type" value="Genomic_DNA"/>
</dbReference>
<gene>
    <name evidence="2" type="ORF">KE626_23765</name>
</gene>
<comment type="caution">
    <text evidence="2">The sequence shown here is derived from an EMBL/GenBank/DDBJ whole genome shotgun (WGS) entry which is preliminary data.</text>
</comment>
<dbReference type="PANTHER" id="PTHR46331">
    <property type="entry name" value="VALACYCLOVIR HYDROLASE"/>
    <property type="match status" value="1"/>
</dbReference>
<evidence type="ECO:0000313" key="3">
    <source>
        <dbReference type="Proteomes" id="UP000676386"/>
    </source>
</evidence>
<evidence type="ECO:0000313" key="2">
    <source>
        <dbReference type="EMBL" id="MBS0030364.1"/>
    </source>
</evidence>
<dbReference type="InterPro" id="IPR000073">
    <property type="entry name" value="AB_hydrolase_1"/>
</dbReference>
<protein>
    <submittedName>
        <fullName evidence="2">Alpha/beta hydrolase</fullName>
    </submittedName>
</protein>
<organism evidence="2 3">
    <name type="scientific">Chitinophaga hostae</name>
    <dbReference type="NCBI Taxonomy" id="2831022"/>
    <lineage>
        <taxon>Bacteria</taxon>
        <taxon>Pseudomonadati</taxon>
        <taxon>Bacteroidota</taxon>
        <taxon>Chitinophagia</taxon>
        <taxon>Chitinophagales</taxon>
        <taxon>Chitinophagaceae</taxon>
        <taxon>Chitinophaga</taxon>
    </lineage>
</organism>
<sequence>MHTDNTNIRDAAPKNSAASPGNYANVNGLKMYYEIHGEGKPLLLLPGALSGISTAFGKLIPLLAATRQVIAVEFQGYGHTADIPERPLSYEQFADDIIALLDVLNISQTDIFGYSTGAGVALQIAIRRPDFTRKLVLASASYNSNGRHPDLKTLFNPEVMIAALKGSPYEAEYLNTAPRPEDWPRQLAKVRVFEEKIQDWPEDHIRNIKAPVLIIAGDADIIQPEHIVALYRLLGGGSLGEFSMPASQLAILPGTKHTALTQQTTLLMAMIPGFLDEMIL</sequence>
<dbReference type="Pfam" id="PF12697">
    <property type="entry name" value="Abhydrolase_6"/>
    <property type="match status" value="1"/>
</dbReference>
<reference evidence="2 3" key="1">
    <citation type="submission" date="2021-04" db="EMBL/GenBank/DDBJ databases">
        <title>Chitinophaga sp. nov., isolated from the rhizosphere soil.</title>
        <authorList>
            <person name="He S."/>
        </authorList>
    </citation>
    <scope>NUCLEOTIDE SEQUENCE [LARGE SCALE GENOMIC DNA]</scope>
    <source>
        <strain evidence="2 3">2R12</strain>
    </source>
</reference>
<name>A0ABS5J569_9BACT</name>
<dbReference type="InterPro" id="IPR029058">
    <property type="entry name" value="AB_hydrolase_fold"/>
</dbReference>
<dbReference type="GO" id="GO:0016787">
    <property type="term" value="F:hydrolase activity"/>
    <property type="evidence" value="ECO:0007669"/>
    <property type="project" value="UniProtKB-KW"/>
</dbReference>
<dbReference type="Proteomes" id="UP000676386">
    <property type="component" value="Unassembled WGS sequence"/>
</dbReference>
<dbReference type="PANTHER" id="PTHR46331:SF2">
    <property type="entry name" value="VALACYCLOVIR HYDROLASE"/>
    <property type="match status" value="1"/>
</dbReference>
<keyword evidence="3" id="KW-1185">Reference proteome</keyword>
<dbReference type="Gene3D" id="3.40.50.1820">
    <property type="entry name" value="alpha/beta hydrolase"/>
    <property type="match status" value="1"/>
</dbReference>